<protein>
    <submittedName>
        <fullName evidence="2">Uncharacterized protein</fullName>
    </submittedName>
</protein>
<reference evidence="2 3" key="1">
    <citation type="submission" date="2018-05" db="EMBL/GenBank/DDBJ databases">
        <title>The Hungate 1000. A catalogue of reference genomes from the rumen microbiome.</title>
        <authorList>
            <person name="Kelly W."/>
        </authorList>
    </citation>
    <scope>NUCLEOTIDE SEQUENCE [LARGE SCALE GENOMIC DNA]</scope>
    <source>
        <strain evidence="2 3">SAb67</strain>
    </source>
</reference>
<evidence type="ECO:0000313" key="2">
    <source>
        <dbReference type="EMBL" id="PWJ14684.1"/>
    </source>
</evidence>
<dbReference type="Proteomes" id="UP000245720">
    <property type="component" value="Unassembled WGS sequence"/>
</dbReference>
<keyword evidence="1" id="KW-1133">Transmembrane helix</keyword>
<organism evidence="2 3">
    <name type="scientific">Ruminococcus flavefaciens</name>
    <dbReference type="NCBI Taxonomy" id="1265"/>
    <lineage>
        <taxon>Bacteria</taxon>
        <taxon>Bacillati</taxon>
        <taxon>Bacillota</taxon>
        <taxon>Clostridia</taxon>
        <taxon>Eubacteriales</taxon>
        <taxon>Oscillospiraceae</taxon>
        <taxon>Ruminococcus</taxon>
    </lineage>
</organism>
<sequence>MKKSNKKLIFVVISVLYFIFILLCFPTYSQTKFMSLDGNKNDFWINMRERVISHDLLFNLHKALRHKIPEWTMPIAVIVNGINMFFGFKQFKKKWWYYVILLISILISVMLIDCWWMLYTAE</sequence>
<name>A0A315Y4J4_RUMFL</name>
<feature type="transmembrane region" description="Helical" evidence="1">
    <location>
        <begin position="71"/>
        <end position="88"/>
    </location>
</feature>
<feature type="transmembrane region" description="Helical" evidence="1">
    <location>
        <begin position="95"/>
        <end position="118"/>
    </location>
</feature>
<evidence type="ECO:0000256" key="1">
    <source>
        <dbReference type="SAM" id="Phobius"/>
    </source>
</evidence>
<feature type="transmembrane region" description="Helical" evidence="1">
    <location>
        <begin position="7"/>
        <end position="28"/>
    </location>
</feature>
<gene>
    <name evidence="2" type="ORF">IE37_00669</name>
</gene>
<dbReference type="EMBL" id="QGDI01000002">
    <property type="protein sequence ID" value="PWJ14684.1"/>
    <property type="molecule type" value="Genomic_DNA"/>
</dbReference>
<accession>A0A315Y4J4</accession>
<keyword evidence="1" id="KW-0812">Transmembrane</keyword>
<comment type="caution">
    <text evidence="2">The sequence shown here is derived from an EMBL/GenBank/DDBJ whole genome shotgun (WGS) entry which is preliminary data.</text>
</comment>
<dbReference type="AlphaFoldDB" id="A0A315Y4J4"/>
<proteinExistence type="predicted"/>
<evidence type="ECO:0000313" key="3">
    <source>
        <dbReference type="Proteomes" id="UP000245720"/>
    </source>
</evidence>
<keyword evidence="1" id="KW-0472">Membrane</keyword>